<gene>
    <name evidence="1" type="ORF">PYX00_001087</name>
</gene>
<dbReference type="AlphaFoldDB" id="A0AAW2IBF2"/>
<proteinExistence type="predicted"/>
<comment type="caution">
    <text evidence="1">The sequence shown here is derived from an EMBL/GenBank/DDBJ whole genome shotgun (WGS) entry which is preliminary data.</text>
</comment>
<sequence length="145" mass="16772">MQQRNGPIEIQGVSYGSRDGKEDISAMLEAYSLQAPACPLVSLFWFLEAGIRRILMDVWVHQWYPDWLADRGIYLPEVRVLVDLYRGQYRGRKEDWIERPGAEIENLDRRREECRSSGIHHRKSLADRVEAVPEDCFGKALNPAA</sequence>
<reference evidence="1" key="1">
    <citation type="journal article" date="2024" name="Gigascience">
        <title>Chromosome-level genome of the poultry shaft louse Menopon gallinae provides insight into the host-switching and adaptive evolution of parasitic lice.</title>
        <authorList>
            <person name="Xu Y."/>
            <person name="Ma L."/>
            <person name="Liu S."/>
            <person name="Liang Y."/>
            <person name="Liu Q."/>
            <person name="He Z."/>
            <person name="Tian L."/>
            <person name="Duan Y."/>
            <person name="Cai W."/>
            <person name="Li H."/>
            <person name="Song F."/>
        </authorList>
    </citation>
    <scope>NUCLEOTIDE SEQUENCE</scope>
    <source>
        <strain evidence="1">Cailab_2023a</strain>
    </source>
</reference>
<organism evidence="1">
    <name type="scientific">Menopon gallinae</name>
    <name type="common">poultry shaft louse</name>
    <dbReference type="NCBI Taxonomy" id="328185"/>
    <lineage>
        <taxon>Eukaryota</taxon>
        <taxon>Metazoa</taxon>
        <taxon>Ecdysozoa</taxon>
        <taxon>Arthropoda</taxon>
        <taxon>Hexapoda</taxon>
        <taxon>Insecta</taxon>
        <taxon>Pterygota</taxon>
        <taxon>Neoptera</taxon>
        <taxon>Paraneoptera</taxon>
        <taxon>Psocodea</taxon>
        <taxon>Troctomorpha</taxon>
        <taxon>Phthiraptera</taxon>
        <taxon>Amblycera</taxon>
        <taxon>Menoponidae</taxon>
        <taxon>Menopon</taxon>
    </lineage>
</organism>
<dbReference type="EMBL" id="JARGDH010000001">
    <property type="protein sequence ID" value="KAL0279555.1"/>
    <property type="molecule type" value="Genomic_DNA"/>
</dbReference>
<name>A0AAW2IBF2_9NEOP</name>
<protein>
    <submittedName>
        <fullName evidence="1">Uncharacterized protein</fullName>
    </submittedName>
</protein>
<evidence type="ECO:0000313" key="1">
    <source>
        <dbReference type="EMBL" id="KAL0279555.1"/>
    </source>
</evidence>
<accession>A0AAW2IBF2</accession>